<proteinExistence type="predicted"/>
<accession>A0AAE0MXR3</accession>
<sequence>MKRAQQQQPQLESPTAKRRIAAVDAVRKSLKLCARCETVIARASAALVPAKGGTGHQVALVNESQETLQTSTCKFCNLLASIKKKSLDRERCSLYAFSANDVYARVPTRLLEQSRIEDTILFGILPSLGSRTKVKPSDYVGAVSRERKPDICIGPRKIQPGTFDLAIVKSWLAFCEARHKTLCLPPARQPPMMRVIDVDTEDDMTAPDPCHYVALSYVWGKQAAAENKLKFTQVVIDSLALCKLLGYKYLWVDEICINQDDADIKRIQIGAMDLVYGNAQLTIIAAEGDSAHGLPGLGSRRRVEQDSLCIGDTTFIRTFPHAAETARNGKWATRGWTFQEGLLSNRRLVFTNQQVAFQCNGMHCLESVHWPFELMHSKSQRRFSQRVPNPIFENSIGRDYSFETMRSYFNLLRHIGEYSGRDLSYQSDRLNAFLGVLADWGRRDPPIHHVWGVPVILGNLDILSLVQRTQVSVNIMLADWFHDRPCSRRPEFPSWSWAGWSG</sequence>
<dbReference type="PANTHER" id="PTHR33112:SF1">
    <property type="entry name" value="HETEROKARYON INCOMPATIBILITY DOMAIN-CONTAINING PROTEIN"/>
    <property type="match status" value="1"/>
</dbReference>
<dbReference type="Pfam" id="PF06985">
    <property type="entry name" value="HET"/>
    <property type="match status" value="1"/>
</dbReference>
<comment type="caution">
    <text evidence="2">The sequence shown here is derived from an EMBL/GenBank/DDBJ whole genome shotgun (WGS) entry which is preliminary data.</text>
</comment>
<evidence type="ECO:0000313" key="3">
    <source>
        <dbReference type="Proteomes" id="UP001287356"/>
    </source>
</evidence>
<dbReference type="Proteomes" id="UP001287356">
    <property type="component" value="Unassembled WGS sequence"/>
</dbReference>
<protein>
    <submittedName>
        <fullName evidence="2">Heterokaryon incompatibility protein-domain-containing protein</fullName>
    </submittedName>
</protein>
<keyword evidence="3" id="KW-1185">Reference proteome</keyword>
<reference evidence="2" key="2">
    <citation type="submission" date="2023-06" db="EMBL/GenBank/DDBJ databases">
        <authorList>
            <consortium name="Lawrence Berkeley National Laboratory"/>
            <person name="Haridas S."/>
            <person name="Hensen N."/>
            <person name="Bonometti L."/>
            <person name="Westerberg I."/>
            <person name="Brannstrom I.O."/>
            <person name="Guillou S."/>
            <person name="Cros-Aarteil S."/>
            <person name="Calhoun S."/>
            <person name="Kuo A."/>
            <person name="Mondo S."/>
            <person name="Pangilinan J."/>
            <person name="Riley R."/>
            <person name="Labutti K."/>
            <person name="Andreopoulos B."/>
            <person name="Lipzen A."/>
            <person name="Chen C."/>
            <person name="Yanf M."/>
            <person name="Daum C."/>
            <person name="Ng V."/>
            <person name="Clum A."/>
            <person name="Steindorff A."/>
            <person name="Ohm R."/>
            <person name="Martin F."/>
            <person name="Silar P."/>
            <person name="Natvig D."/>
            <person name="Lalanne C."/>
            <person name="Gautier V."/>
            <person name="Ament-Velasquez S.L."/>
            <person name="Kruys A."/>
            <person name="Hutchinson M.I."/>
            <person name="Powell A.J."/>
            <person name="Barry K."/>
            <person name="Miller A.N."/>
            <person name="Grigoriev I.V."/>
            <person name="Debuchy R."/>
            <person name="Gladieux P."/>
            <person name="Thoren M.H."/>
            <person name="Johannesson H."/>
        </authorList>
    </citation>
    <scope>NUCLEOTIDE SEQUENCE</scope>
    <source>
        <strain evidence="2">CBS 958.72</strain>
    </source>
</reference>
<organism evidence="2 3">
    <name type="scientific">Lasiosphaeria ovina</name>
    <dbReference type="NCBI Taxonomy" id="92902"/>
    <lineage>
        <taxon>Eukaryota</taxon>
        <taxon>Fungi</taxon>
        <taxon>Dikarya</taxon>
        <taxon>Ascomycota</taxon>
        <taxon>Pezizomycotina</taxon>
        <taxon>Sordariomycetes</taxon>
        <taxon>Sordariomycetidae</taxon>
        <taxon>Sordariales</taxon>
        <taxon>Lasiosphaeriaceae</taxon>
        <taxon>Lasiosphaeria</taxon>
    </lineage>
</organism>
<feature type="non-terminal residue" evidence="2">
    <location>
        <position position="502"/>
    </location>
</feature>
<feature type="domain" description="Heterokaryon incompatibility" evidence="1">
    <location>
        <begin position="212"/>
        <end position="340"/>
    </location>
</feature>
<dbReference type="AlphaFoldDB" id="A0AAE0MXR3"/>
<gene>
    <name evidence="2" type="ORF">B0T24DRAFT_586023</name>
</gene>
<evidence type="ECO:0000313" key="2">
    <source>
        <dbReference type="EMBL" id="KAK3360951.1"/>
    </source>
</evidence>
<dbReference type="InterPro" id="IPR010730">
    <property type="entry name" value="HET"/>
</dbReference>
<reference evidence="2" key="1">
    <citation type="journal article" date="2023" name="Mol. Phylogenet. Evol.">
        <title>Genome-scale phylogeny and comparative genomics of the fungal order Sordariales.</title>
        <authorList>
            <person name="Hensen N."/>
            <person name="Bonometti L."/>
            <person name="Westerberg I."/>
            <person name="Brannstrom I.O."/>
            <person name="Guillou S."/>
            <person name="Cros-Aarteil S."/>
            <person name="Calhoun S."/>
            <person name="Haridas S."/>
            <person name="Kuo A."/>
            <person name="Mondo S."/>
            <person name="Pangilinan J."/>
            <person name="Riley R."/>
            <person name="LaButti K."/>
            <person name="Andreopoulos B."/>
            <person name="Lipzen A."/>
            <person name="Chen C."/>
            <person name="Yan M."/>
            <person name="Daum C."/>
            <person name="Ng V."/>
            <person name="Clum A."/>
            <person name="Steindorff A."/>
            <person name="Ohm R.A."/>
            <person name="Martin F."/>
            <person name="Silar P."/>
            <person name="Natvig D.O."/>
            <person name="Lalanne C."/>
            <person name="Gautier V."/>
            <person name="Ament-Velasquez S.L."/>
            <person name="Kruys A."/>
            <person name="Hutchinson M.I."/>
            <person name="Powell A.J."/>
            <person name="Barry K."/>
            <person name="Miller A.N."/>
            <person name="Grigoriev I.V."/>
            <person name="Debuchy R."/>
            <person name="Gladieux P."/>
            <person name="Hiltunen Thoren M."/>
            <person name="Johannesson H."/>
        </authorList>
    </citation>
    <scope>NUCLEOTIDE SEQUENCE</scope>
    <source>
        <strain evidence="2">CBS 958.72</strain>
    </source>
</reference>
<dbReference type="PANTHER" id="PTHR33112">
    <property type="entry name" value="DOMAIN PROTEIN, PUTATIVE-RELATED"/>
    <property type="match status" value="1"/>
</dbReference>
<name>A0AAE0MXR3_9PEZI</name>
<evidence type="ECO:0000259" key="1">
    <source>
        <dbReference type="Pfam" id="PF06985"/>
    </source>
</evidence>
<dbReference type="EMBL" id="JAULSN010000013">
    <property type="protein sequence ID" value="KAK3360951.1"/>
    <property type="molecule type" value="Genomic_DNA"/>
</dbReference>